<name>A0A1H9RG68_9EURY</name>
<proteinExistence type="predicted"/>
<evidence type="ECO:0000259" key="2">
    <source>
        <dbReference type="Pfam" id="PF25213"/>
    </source>
</evidence>
<reference evidence="4" key="1">
    <citation type="submission" date="2016-10" db="EMBL/GenBank/DDBJ databases">
        <authorList>
            <person name="Varghese N."/>
            <person name="Submissions S."/>
        </authorList>
    </citation>
    <scope>NUCLEOTIDE SEQUENCE [LARGE SCALE GENOMIC DNA]</scope>
    <source>
        <strain evidence="4">DSM 25055</strain>
    </source>
</reference>
<protein>
    <submittedName>
        <fullName evidence="3">Predicted transcriptional regulator, contains HTH domain</fullName>
    </submittedName>
</protein>
<dbReference type="Pfam" id="PF25213">
    <property type="entry name" value="HVO_A0261_N"/>
    <property type="match status" value="1"/>
</dbReference>
<dbReference type="OrthoDB" id="330490at2157"/>
<dbReference type="STRING" id="1186196.SAMN04489841_4385"/>
<feature type="domain" description="HVO-A0261-like N-terminal" evidence="2">
    <location>
        <begin position="11"/>
        <end position="94"/>
    </location>
</feature>
<dbReference type="InterPro" id="IPR036390">
    <property type="entry name" value="WH_DNA-bd_sf"/>
</dbReference>
<dbReference type="AlphaFoldDB" id="A0A1H9RG68"/>
<accession>A0A1H9RG68</accession>
<dbReference type="Proteomes" id="UP000199114">
    <property type="component" value="Unassembled WGS sequence"/>
</dbReference>
<dbReference type="InterPro" id="IPR057527">
    <property type="entry name" value="HVO_A0261-like_N"/>
</dbReference>
<dbReference type="RefSeq" id="WP_090621793.1">
    <property type="nucleotide sequence ID" value="NZ_FOFD01000007.1"/>
</dbReference>
<dbReference type="Pfam" id="PF08350">
    <property type="entry name" value="FilR1_middle"/>
    <property type="match status" value="1"/>
</dbReference>
<dbReference type="Gene3D" id="1.10.10.10">
    <property type="entry name" value="Winged helix-like DNA-binding domain superfamily/Winged helix DNA-binding domain"/>
    <property type="match status" value="1"/>
</dbReference>
<gene>
    <name evidence="3" type="ORF">SAMN04489841_4385</name>
</gene>
<dbReference type="EMBL" id="FOFD01000007">
    <property type="protein sequence ID" value="SER71627.1"/>
    <property type="molecule type" value="Genomic_DNA"/>
</dbReference>
<feature type="domain" description="Methanogenesis regulatory protein FilR1 middle" evidence="1">
    <location>
        <begin position="128"/>
        <end position="257"/>
    </location>
</feature>
<dbReference type="InterPro" id="IPR013561">
    <property type="entry name" value="FilR1_middle_dom"/>
</dbReference>
<sequence>MLSGVTSTPLEDVEFLARSDHRVAALESLTSGPRSRAELRETTGVSQSTIGRTLREFEARHWVRRDGHRYEATQLGAFVATGLRELIERLETERQLRDIWQWLPIEASGFAIEMCADAVVTVAETDDPYRPVNRFVSLLRETDRFRFVGFDLALLEPCKDELARRIVDGMRTEIIDPPSVARHVLSTYPEHCAEPLESGHLEIRLHDDLPSYGVAIFDHRIGISGYNPESGTVRVLVDTDAPAAREWAKSTYERYRRESRPLALEPTVD</sequence>
<evidence type="ECO:0000259" key="1">
    <source>
        <dbReference type="Pfam" id="PF08350"/>
    </source>
</evidence>
<keyword evidence="4" id="KW-1185">Reference proteome</keyword>
<evidence type="ECO:0000313" key="3">
    <source>
        <dbReference type="EMBL" id="SER71627.1"/>
    </source>
</evidence>
<dbReference type="InterPro" id="IPR036388">
    <property type="entry name" value="WH-like_DNA-bd_sf"/>
</dbReference>
<dbReference type="SUPFAM" id="SSF46785">
    <property type="entry name" value="Winged helix' DNA-binding domain"/>
    <property type="match status" value="1"/>
</dbReference>
<organism evidence="3 4">
    <name type="scientific">Natrinema salaciae</name>
    <dbReference type="NCBI Taxonomy" id="1186196"/>
    <lineage>
        <taxon>Archaea</taxon>
        <taxon>Methanobacteriati</taxon>
        <taxon>Methanobacteriota</taxon>
        <taxon>Stenosarchaea group</taxon>
        <taxon>Halobacteria</taxon>
        <taxon>Halobacteriales</taxon>
        <taxon>Natrialbaceae</taxon>
        <taxon>Natrinema</taxon>
    </lineage>
</organism>
<evidence type="ECO:0000313" key="4">
    <source>
        <dbReference type="Proteomes" id="UP000199114"/>
    </source>
</evidence>